<feature type="compositionally biased region" description="Basic and acidic residues" evidence="1">
    <location>
        <begin position="62"/>
        <end position="78"/>
    </location>
</feature>
<sequence>MLPCLKEHLEALGVCRLSVDTAPASEWRCSRGRALSVSRCHDDRGAGVSDANPDFQVRVNTKREDGRESAAKEPDAVDFHPIGTTETERNDKEEPRTRAQNPDGVRTAGGTRNRGRTR</sequence>
<evidence type="ECO:0000256" key="1">
    <source>
        <dbReference type="SAM" id="MobiDB-lite"/>
    </source>
</evidence>
<name>A0AAV7VKN1_PLEWA</name>
<dbReference type="AlphaFoldDB" id="A0AAV7VKN1"/>
<dbReference type="EMBL" id="JANPWB010000003">
    <property type="protein sequence ID" value="KAJ1202159.1"/>
    <property type="molecule type" value="Genomic_DNA"/>
</dbReference>
<feature type="region of interest" description="Disordered" evidence="1">
    <location>
        <begin position="62"/>
        <end position="118"/>
    </location>
</feature>
<comment type="caution">
    <text evidence="2">The sequence shown here is derived from an EMBL/GenBank/DDBJ whole genome shotgun (WGS) entry which is preliminary data.</text>
</comment>
<proteinExistence type="predicted"/>
<organism evidence="2 3">
    <name type="scientific">Pleurodeles waltl</name>
    <name type="common">Iberian ribbed newt</name>
    <dbReference type="NCBI Taxonomy" id="8319"/>
    <lineage>
        <taxon>Eukaryota</taxon>
        <taxon>Metazoa</taxon>
        <taxon>Chordata</taxon>
        <taxon>Craniata</taxon>
        <taxon>Vertebrata</taxon>
        <taxon>Euteleostomi</taxon>
        <taxon>Amphibia</taxon>
        <taxon>Batrachia</taxon>
        <taxon>Caudata</taxon>
        <taxon>Salamandroidea</taxon>
        <taxon>Salamandridae</taxon>
        <taxon>Pleurodelinae</taxon>
        <taxon>Pleurodeles</taxon>
    </lineage>
</organism>
<gene>
    <name evidence="2" type="ORF">NDU88_005960</name>
</gene>
<keyword evidence="3" id="KW-1185">Reference proteome</keyword>
<evidence type="ECO:0000313" key="3">
    <source>
        <dbReference type="Proteomes" id="UP001066276"/>
    </source>
</evidence>
<dbReference type="Proteomes" id="UP001066276">
    <property type="component" value="Chromosome 2_1"/>
</dbReference>
<evidence type="ECO:0000313" key="2">
    <source>
        <dbReference type="EMBL" id="KAJ1202159.1"/>
    </source>
</evidence>
<protein>
    <submittedName>
        <fullName evidence="2">Uncharacterized protein</fullName>
    </submittedName>
</protein>
<accession>A0AAV7VKN1</accession>
<reference evidence="2" key="1">
    <citation type="journal article" date="2022" name="bioRxiv">
        <title>Sequencing and chromosome-scale assembly of the giantPleurodeles waltlgenome.</title>
        <authorList>
            <person name="Brown T."/>
            <person name="Elewa A."/>
            <person name="Iarovenko S."/>
            <person name="Subramanian E."/>
            <person name="Araus A.J."/>
            <person name="Petzold A."/>
            <person name="Susuki M."/>
            <person name="Suzuki K.-i.T."/>
            <person name="Hayashi T."/>
            <person name="Toyoda A."/>
            <person name="Oliveira C."/>
            <person name="Osipova E."/>
            <person name="Leigh N.D."/>
            <person name="Simon A."/>
            <person name="Yun M.H."/>
        </authorList>
    </citation>
    <scope>NUCLEOTIDE SEQUENCE</scope>
    <source>
        <strain evidence="2">20211129_DDA</strain>
        <tissue evidence="2">Liver</tissue>
    </source>
</reference>
<feature type="compositionally biased region" description="Basic and acidic residues" evidence="1">
    <location>
        <begin position="86"/>
        <end position="97"/>
    </location>
</feature>